<comment type="caution">
    <text evidence="1">The sequence shown here is derived from an EMBL/GenBank/DDBJ whole genome shotgun (WGS) entry which is preliminary data.</text>
</comment>
<dbReference type="Proteomes" id="UP000799777">
    <property type="component" value="Unassembled WGS sequence"/>
</dbReference>
<accession>A0A9P4HMB9</accession>
<evidence type="ECO:0000313" key="1">
    <source>
        <dbReference type="EMBL" id="KAF2036155.1"/>
    </source>
</evidence>
<dbReference type="EMBL" id="ML978155">
    <property type="protein sequence ID" value="KAF2036155.1"/>
    <property type="molecule type" value="Genomic_DNA"/>
</dbReference>
<gene>
    <name evidence="1" type="ORF">EK21DRAFT_83865</name>
</gene>
<sequence>MSSQKAAPRPRARYIDTLEVLLRNTRKRNDGLEVMIAHLKTDSEWEADAELEKCRAVIADLEKHTRILKYTADHLLGRLMSLELAIPRIPLASSVNHYTDTSGITESFSPLRTTTVAELDNHSTLPHVDWTDDINQLQSKGDDIVSIGGASPKDLSSQDDLFITAHLTASATTNYLTPRLCVAESPYTFFGFDAVTLDPLPESQICPAIPHKATQVLDCVDTHGIALGKCIYQSSLRRPTLWSFGTCDKLACSGCFVSRKVCMRWLGGQSYIILPLLTALRKPSAQIVDTEYWLWDGVEVN</sequence>
<keyword evidence="2" id="KW-1185">Reference proteome</keyword>
<name>A0A9P4HMB9_9PLEO</name>
<proteinExistence type="predicted"/>
<evidence type="ECO:0000313" key="2">
    <source>
        <dbReference type="Proteomes" id="UP000799777"/>
    </source>
</evidence>
<dbReference type="AlphaFoldDB" id="A0A9P4HMB9"/>
<organism evidence="1 2">
    <name type="scientific">Setomelanomma holmii</name>
    <dbReference type="NCBI Taxonomy" id="210430"/>
    <lineage>
        <taxon>Eukaryota</taxon>
        <taxon>Fungi</taxon>
        <taxon>Dikarya</taxon>
        <taxon>Ascomycota</taxon>
        <taxon>Pezizomycotina</taxon>
        <taxon>Dothideomycetes</taxon>
        <taxon>Pleosporomycetidae</taxon>
        <taxon>Pleosporales</taxon>
        <taxon>Pleosporineae</taxon>
        <taxon>Phaeosphaeriaceae</taxon>
        <taxon>Setomelanomma</taxon>
    </lineage>
</organism>
<reference evidence="1" key="1">
    <citation type="journal article" date="2020" name="Stud. Mycol.">
        <title>101 Dothideomycetes genomes: a test case for predicting lifestyles and emergence of pathogens.</title>
        <authorList>
            <person name="Haridas S."/>
            <person name="Albert R."/>
            <person name="Binder M."/>
            <person name="Bloem J."/>
            <person name="Labutti K."/>
            <person name="Salamov A."/>
            <person name="Andreopoulos B."/>
            <person name="Baker S."/>
            <person name="Barry K."/>
            <person name="Bills G."/>
            <person name="Bluhm B."/>
            <person name="Cannon C."/>
            <person name="Castanera R."/>
            <person name="Culley D."/>
            <person name="Daum C."/>
            <person name="Ezra D."/>
            <person name="Gonzalez J."/>
            <person name="Henrissat B."/>
            <person name="Kuo A."/>
            <person name="Liang C."/>
            <person name="Lipzen A."/>
            <person name="Lutzoni F."/>
            <person name="Magnuson J."/>
            <person name="Mondo S."/>
            <person name="Nolan M."/>
            <person name="Ohm R."/>
            <person name="Pangilinan J."/>
            <person name="Park H.-J."/>
            <person name="Ramirez L."/>
            <person name="Alfaro M."/>
            <person name="Sun H."/>
            <person name="Tritt A."/>
            <person name="Yoshinaga Y."/>
            <person name="Zwiers L.-H."/>
            <person name="Turgeon B."/>
            <person name="Goodwin S."/>
            <person name="Spatafora J."/>
            <person name="Crous P."/>
            <person name="Grigoriev I."/>
        </authorList>
    </citation>
    <scope>NUCLEOTIDE SEQUENCE</scope>
    <source>
        <strain evidence="1">CBS 110217</strain>
    </source>
</reference>
<dbReference type="OrthoDB" id="10525188at2759"/>
<protein>
    <submittedName>
        <fullName evidence="1">Uncharacterized protein</fullName>
    </submittedName>
</protein>